<evidence type="ECO:0000256" key="3">
    <source>
        <dbReference type="ARBA" id="ARBA00022603"/>
    </source>
</evidence>
<dbReference type="Pfam" id="PF07942">
    <property type="entry name" value="CARME"/>
    <property type="match status" value="3"/>
</dbReference>
<feature type="region of interest" description="Disordered" evidence="6">
    <location>
        <begin position="304"/>
        <end position="342"/>
    </location>
</feature>
<dbReference type="InterPro" id="IPR029063">
    <property type="entry name" value="SAM-dependent_MTases_sf"/>
</dbReference>
<comment type="similarity">
    <text evidence="1">Belongs to the carnosine N-methyltransferase family.</text>
</comment>
<name>A0AAN9YK78_9PEZI</name>
<organism evidence="7 8">
    <name type="scientific">Diatrype stigma</name>
    <dbReference type="NCBI Taxonomy" id="117547"/>
    <lineage>
        <taxon>Eukaryota</taxon>
        <taxon>Fungi</taxon>
        <taxon>Dikarya</taxon>
        <taxon>Ascomycota</taxon>
        <taxon>Pezizomycotina</taxon>
        <taxon>Sordariomycetes</taxon>
        <taxon>Xylariomycetidae</taxon>
        <taxon>Xylariales</taxon>
        <taxon>Diatrypaceae</taxon>
        <taxon>Diatrype</taxon>
    </lineage>
</organism>
<feature type="compositionally biased region" description="Basic and acidic residues" evidence="6">
    <location>
        <begin position="176"/>
        <end position="192"/>
    </location>
</feature>
<reference evidence="7 8" key="1">
    <citation type="submission" date="2024-02" db="EMBL/GenBank/DDBJ databases">
        <title>De novo assembly and annotation of 12 fungi associated with fruit tree decline syndrome in Ontario, Canada.</title>
        <authorList>
            <person name="Sulman M."/>
            <person name="Ellouze W."/>
            <person name="Ilyukhin E."/>
        </authorList>
    </citation>
    <scope>NUCLEOTIDE SEQUENCE [LARGE SCALE GENOMIC DNA]</scope>
    <source>
        <strain evidence="7 8">M11/M66-122</strain>
    </source>
</reference>
<keyword evidence="4" id="KW-0808">Transferase</keyword>
<keyword evidence="8" id="KW-1185">Reference proteome</keyword>
<dbReference type="Gene3D" id="3.40.50.150">
    <property type="entry name" value="Vaccinia Virus protein VP39"/>
    <property type="match status" value="1"/>
</dbReference>
<feature type="compositionally biased region" description="Low complexity" evidence="6">
    <location>
        <begin position="304"/>
        <end position="319"/>
    </location>
</feature>
<feature type="compositionally biased region" description="Acidic residues" evidence="6">
    <location>
        <begin position="327"/>
        <end position="338"/>
    </location>
</feature>
<dbReference type="PANTHER" id="PTHR12303">
    <property type="entry name" value="CARNOSINE N-METHYLTRANSFERASE"/>
    <property type="match status" value="1"/>
</dbReference>
<keyword evidence="3" id="KW-0489">Methyltransferase</keyword>
<feature type="region of interest" description="Disordered" evidence="6">
    <location>
        <begin position="176"/>
        <end position="222"/>
    </location>
</feature>
<dbReference type="PANTHER" id="PTHR12303:SF6">
    <property type="entry name" value="CARNOSINE N-METHYLTRANSFERASE"/>
    <property type="match status" value="1"/>
</dbReference>
<evidence type="ECO:0000256" key="4">
    <source>
        <dbReference type="ARBA" id="ARBA00022679"/>
    </source>
</evidence>
<evidence type="ECO:0000256" key="2">
    <source>
        <dbReference type="ARBA" id="ARBA00012003"/>
    </source>
</evidence>
<gene>
    <name evidence="7" type="ORF">SLS62_009098</name>
</gene>
<evidence type="ECO:0000313" key="7">
    <source>
        <dbReference type="EMBL" id="KAK7747156.1"/>
    </source>
</evidence>
<dbReference type="EC" id="2.1.1.22" evidence="2"/>
<dbReference type="SMART" id="SM01296">
    <property type="entry name" value="N2227"/>
    <property type="match status" value="1"/>
</dbReference>
<dbReference type="EMBL" id="JAKJXP020000092">
    <property type="protein sequence ID" value="KAK7747156.1"/>
    <property type="molecule type" value="Genomic_DNA"/>
</dbReference>
<dbReference type="Proteomes" id="UP001320420">
    <property type="component" value="Unassembled WGS sequence"/>
</dbReference>
<dbReference type="InterPro" id="IPR012901">
    <property type="entry name" value="CARME"/>
</dbReference>
<comment type="caution">
    <text evidence="7">The sequence shown here is derived from an EMBL/GenBank/DDBJ whole genome shotgun (WGS) entry which is preliminary data.</text>
</comment>
<dbReference type="GO" id="GO:0030735">
    <property type="term" value="F:carnosine N-methyltransferase activity"/>
    <property type="evidence" value="ECO:0007669"/>
    <property type="project" value="UniProtKB-EC"/>
</dbReference>
<accession>A0AAN9YK78</accession>
<sequence length="494" mass="56284">MDQKSLGNGDEGQWNGIEETIDDPEELRVIFCALDSFSQYAKTAHLNCTHFRRQAFYALPQAHWQMLAAPPFSYLKTLDRVDEAIESNAELARTIVKYGLQSFGIIDAESDDPAKAPEPAAIPAEWAGIAKHQDLDKARSTIRQFYRDWSAEGAVERDACYGPVYRALDAEKARRRRLQQERQQQRRQERQQTRQQQQQQQQQSDQQQQQHEEEDQEKPLKILVPGAGLGRLVFELCRRGFPTEGNEISYHQLLASSYILNYSERVGQHTIYPWIHSFSNHRSRANQFRSYQIPDVHPQTALQAQNQDRAQQQAQRQQQVEAKGEGEGEGGEEKEEGDATTIGPIGSMQMCAADFLCLYGDDDHADAYDAVAAVFFLDTAPNLIRYLQVIRKCLRPGGVLINVGPLLWHWENHVQGHPDGYDGRDEGDNDDDLGIADPGSFELTDDEVMALVERVGFVVEKRETDREAPYVQDPNSMLRTVYRASHWVARKPET</sequence>
<evidence type="ECO:0000313" key="8">
    <source>
        <dbReference type="Proteomes" id="UP001320420"/>
    </source>
</evidence>
<proteinExistence type="inferred from homology"/>
<dbReference type="GO" id="GO:0032259">
    <property type="term" value="P:methylation"/>
    <property type="evidence" value="ECO:0007669"/>
    <property type="project" value="UniProtKB-KW"/>
</dbReference>
<feature type="compositionally biased region" description="Low complexity" evidence="6">
    <location>
        <begin position="193"/>
        <end position="209"/>
    </location>
</feature>
<dbReference type="SUPFAM" id="SSF53335">
    <property type="entry name" value="S-adenosyl-L-methionine-dependent methyltransferases"/>
    <property type="match status" value="1"/>
</dbReference>
<dbReference type="AlphaFoldDB" id="A0AAN9YK78"/>
<evidence type="ECO:0000256" key="1">
    <source>
        <dbReference type="ARBA" id="ARBA00010086"/>
    </source>
</evidence>
<evidence type="ECO:0000256" key="6">
    <source>
        <dbReference type="SAM" id="MobiDB-lite"/>
    </source>
</evidence>
<evidence type="ECO:0000256" key="5">
    <source>
        <dbReference type="ARBA" id="ARBA00022691"/>
    </source>
</evidence>
<keyword evidence="5" id="KW-0949">S-adenosyl-L-methionine</keyword>
<protein>
    <recommendedName>
        <fullName evidence="2">carnosine N-methyltransferase</fullName>
        <ecNumber evidence="2">2.1.1.22</ecNumber>
    </recommendedName>
</protein>